<dbReference type="InterPro" id="IPR021647">
    <property type="entry name" value="CusF_Ec"/>
</dbReference>
<accession>A0ABY0FFX0</accession>
<comment type="caution">
    <text evidence="2">The sequence shown here is derived from an EMBL/GenBank/DDBJ whole genome shotgun (WGS) entry which is preliminary data.</text>
</comment>
<sequence>MNRVIQALFVAAGLALALPGMATDMNSKMAMTKPAGKPAHGVGMIKKIDAKEGMVVLAHDPIKELNWPAMTMAFKVADAKLLKGAVVGKKVAFDLRADGMSAVVTSIRPAN</sequence>
<gene>
    <name evidence="2" type="ORF">EBB06_00255</name>
</gene>
<dbReference type="RefSeq" id="WP_129210432.1">
    <property type="nucleotide sequence ID" value="NZ_REGR01000001.1"/>
</dbReference>
<feature type="chain" id="PRO_5046445608" evidence="1">
    <location>
        <begin position="23"/>
        <end position="111"/>
    </location>
</feature>
<evidence type="ECO:0000313" key="3">
    <source>
        <dbReference type="Proteomes" id="UP000290682"/>
    </source>
</evidence>
<evidence type="ECO:0000256" key="1">
    <source>
        <dbReference type="SAM" id="SignalP"/>
    </source>
</evidence>
<name>A0ABY0FFX0_9NEIS</name>
<evidence type="ECO:0000313" key="2">
    <source>
        <dbReference type="EMBL" id="RXZ45294.1"/>
    </source>
</evidence>
<protein>
    <submittedName>
        <fullName evidence="2">Cation transporter</fullName>
    </submittedName>
</protein>
<dbReference type="EMBL" id="REGR01000001">
    <property type="protein sequence ID" value="RXZ45294.1"/>
    <property type="molecule type" value="Genomic_DNA"/>
</dbReference>
<keyword evidence="3" id="KW-1185">Reference proteome</keyword>
<proteinExistence type="predicted"/>
<dbReference type="Pfam" id="PF11604">
    <property type="entry name" value="CusF_Ec"/>
    <property type="match status" value="1"/>
</dbReference>
<dbReference type="Proteomes" id="UP000290682">
    <property type="component" value="Unassembled WGS sequence"/>
</dbReference>
<keyword evidence="1" id="KW-0732">Signal</keyword>
<dbReference type="Gene3D" id="2.40.50.320">
    <property type="entry name" value="Copper binding periplasmic protein CusF"/>
    <property type="match status" value="1"/>
</dbReference>
<organism evidence="2 3">
    <name type="scientific">Crenobacter cavernae</name>
    <dbReference type="NCBI Taxonomy" id="2290923"/>
    <lineage>
        <taxon>Bacteria</taxon>
        <taxon>Pseudomonadati</taxon>
        <taxon>Pseudomonadota</taxon>
        <taxon>Betaproteobacteria</taxon>
        <taxon>Neisseriales</taxon>
        <taxon>Neisseriaceae</taxon>
        <taxon>Crenobacter</taxon>
    </lineage>
</organism>
<feature type="signal peptide" evidence="1">
    <location>
        <begin position="1"/>
        <end position="22"/>
    </location>
</feature>
<reference evidence="2 3" key="1">
    <citation type="submission" date="2018-10" db="EMBL/GenBank/DDBJ databases">
        <title>Draft genome of Fastidiocella sp. strain 375T, a bacterium isolated from a karstic cave dripping water.</title>
        <authorList>
            <person name="Coelho C."/>
            <person name="Verissimo A."/>
            <person name="Tiago I."/>
        </authorList>
    </citation>
    <scope>NUCLEOTIDE SEQUENCE [LARGE SCALE GENOMIC DNA]</scope>
    <source>
        <strain evidence="2 3">CAVE-375</strain>
    </source>
</reference>
<dbReference type="InterPro" id="IPR042230">
    <property type="entry name" value="CusF_sf"/>
</dbReference>